<evidence type="ECO:0000313" key="2">
    <source>
        <dbReference type="Proteomes" id="UP001608902"/>
    </source>
</evidence>
<dbReference type="AlphaFoldDB" id="A0ABD6EWK2"/>
<evidence type="ECO:0000313" key="1">
    <source>
        <dbReference type="EMBL" id="MFH4984276.1"/>
    </source>
</evidence>
<dbReference type="Proteomes" id="UP001608902">
    <property type="component" value="Unassembled WGS sequence"/>
</dbReference>
<comment type="caution">
    <text evidence="1">The sequence shown here is derived from an EMBL/GenBank/DDBJ whole genome shotgun (WGS) entry which is preliminary data.</text>
</comment>
<sequence>MHTEESSVNGMCYKAACEQYYHEKNSLISYEAIDEKELCLPKFEEVYITSEAYGSHSITINSSLEQYNWHVKEERKLQETKNWNQSEIIPAYRQRQMKHE</sequence>
<dbReference type="EMBL" id="JBGFUD010016308">
    <property type="protein sequence ID" value="MFH4984276.1"/>
    <property type="molecule type" value="Genomic_DNA"/>
</dbReference>
<reference evidence="1 2" key="1">
    <citation type="submission" date="2024-08" db="EMBL/GenBank/DDBJ databases">
        <title>Gnathostoma spinigerum genome.</title>
        <authorList>
            <person name="Gonzalez-Bertolin B."/>
            <person name="Monzon S."/>
            <person name="Zaballos A."/>
            <person name="Jimenez P."/>
            <person name="Dekumyoy P."/>
            <person name="Varona S."/>
            <person name="Cuesta I."/>
            <person name="Sumanam S."/>
            <person name="Adisakwattana P."/>
            <person name="Gasser R.B."/>
            <person name="Hernandez-Gonzalez A."/>
            <person name="Young N.D."/>
            <person name="Perteguer M.J."/>
        </authorList>
    </citation>
    <scope>NUCLEOTIDE SEQUENCE [LARGE SCALE GENOMIC DNA]</scope>
    <source>
        <strain evidence="1">AL3</strain>
        <tissue evidence="1">Liver</tissue>
    </source>
</reference>
<proteinExistence type="predicted"/>
<accession>A0ABD6EWK2</accession>
<keyword evidence="2" id="KW-1185">Reference proteome</keyword>
<gene>
    <name evidence="1" type="ORF">AB6A40_010985</name>
</gene>
<protein>
    <submittedName>
        <fullName evidence="1">Uncharacterized protein</fullName>
    </submittedName>
</protein>
<name>A0ABD6EWK2_9BILA</name>
<organism evidence="1 2">
    <name type="scientific">Gnathostoma spinigerum</name>
    <dbReference type="NCBI Taxonomy" id="75299"/>
    <lineage>
        <taxon>Eukaryota</taxon>
        <taxon>Metazoa</taxon>
        <taxon>Ecdysozoa</taxon>
        <taxon>Nematoda</taxon>
        <taxon>Chromadorea</taxon>
        <taxon>Rhabditida</taxon>
        <taxon>Spirurina</taxon>
        <taxon>Gnathostomatomorpha</taxon>
        <taxon>Gnathostomatoidea</taxon>
        <taxon>Gnathostomatidae</taxon>
        <taxon>Gnathostoma</taxon>
    </lineage>
</organism>